<gene>
    <name evidence="1" type="ORF">L596_010898</name>
</gene>
<dbReference type="Proteomes" id="UP000298663">
    <property type="component" value="Unassembled WGS sequence"/>
</dbReference>
<comment type="caution">
    <text evidence="1">The sequence shown here is derived from an EMBL/GenBank/DDBJ whole genome shotgun (WGS) entry which is preliminary data.</text>
</comment>
<evidence type="ECO:0000313" key="2">
    <source>
        <dbReference type="Proteomes" id="UP000298663"/>
    </source>
</evidence>
<keyword evidence="2" id="KW-1185">Reference proteome</keyword>
<dbReference type="AlphaFoldDB" id="A0A4U5PJP2"/>
<organism evidence="1 2">
    <name type="scientific">Steinernema carpocapsae</name>
    <name type="common">Entomopathogenic nematode</name>
    <dbReference type="NCBI Taxonomy" id="34508"/>
    <lineage>
        <taxon>Eukaryota</taxon>
        <taxon>Metazoa</taxon>
        <taxon>Ecdysozoa</taxon>
        <taxon>Nematoda</taxon>
        <taxon>Chromadorea</taxon>
        <taxon>Rhabditida</taxon>
        <taxon>Tylenchina</taxon>
        <taxon>Panagrolaimomorpha</taxon>
        <taxon>Strongyloidoidea</taxon>
        <taxon>Steinernematidae</taxon>
        <taxon>Steinernema</taxon>
    </lineage>
</organism>
<accession>A0A4U5PJP2</accession>
<reference evidence="1 2" key="1">
    <citation type="journal article" date="2015" name="Genome Biol.">
        <title>Comparative genomics of Steinernema reveals deeply conserved gene regulatory networks.</title>
        <authorList>
            <person name="Dillman A.R."/>
            <person name="Macchietto M."/>
            <person name="Porter C.F."/>
            <person name="Rogers A."/>
            <person name="Williams B."/>
            <person name="Antoshechkin I."/>
            <person name="Lee M.M."/>
            <person name="Goodwin Z."/>
            <person name="Lu X."/>
            <person name="Lewis E.E."/>
            <person name="Goodrich-Blair H."/>
            <person name="Stock S.P."/>
            <person name="Adams B.J."/>
            <person name="Sternberg P.W."/>
            <person name="Mortazavi A."/>
        </authorList>
    </citation>
    <scope>NUCLEOTIDE SEQUENCE [LARGE SCALE GENOMIC DNA]</scope>
    <source>
        <strain evidence="1 2">ALL</strain>
    </source>
</reference>
<proteinExistence type="predicted"/>
<dbReference type="EMBL" id="AZBU02000002">
    <property type="protein sequence ID" value="TKR96957.1"/>
    <property type="molecule type" value="Genomic_DNA"/>
</dbReference>
<evidence type="ECO:0000313" key="1">
    <source>
        <dbReference type="EMBL" id="TKR96957.1"/>
    </source>
</evidence>
<protein>
    <submittedName>
        <fullName evidence="1">Uncharacterized protein</fullName>
    </submittedName>
</protein>
<reference evidence="1 2" key="2">
    <citation type="journal article" date="2019" name="G3 (Bethesda)">
        <title>Hybrid Assembly of the Genome of the Entomopathogenic Nematode Steinernema carpocapsae Identifies the X-Chromosome.</title>
        <authorList>
            <person name="Serra L."/>
            <person name="Macchietto M."/>
            <person name="Macias-Munoz A."/>
            <person name="McGill C.J."/>
            <person name="Rodriguez I.M."/>
            <person name="Rodriguez B."/>
            <person name="Murad R."/>
            <person name="Mortazavi A."/>
        </authorList>
    </citation>
    <scope>NUCLEOTIDE SEQUENCE [LARGE SCALE GENOMIC DNA]</scope>
    <source>
        <strain evidence="1 2">ALL</strain>
    </source>
</reference>
<sequence>MCRLSCLVIPKKLCSADKTLFLLLFWSVCPTDLIHVACSLRGGRLCGLAAPPLEYLSCKVFDISASF</sequence>
<name>A0A4U5PJP2_STECR</name>